<keyword evidence="2 3" id="KW-0687">Ribonucleoprotein</keyword>
<dbReference type="Gene3D" id="3.30.1320.10">
    <property type="match status" value="1"/>
</dbReference>
<protein>
    <recommendedName>
        <fullName evidence="3">Small ribosomal subunit protein bS16</fullName>
    </recommendedName>
</protein>
<dbReference type="GO" id="GO:0003735">
    <property type="term" value="F:structural constituent of ribosome"/>
    <property type="evidence" value="ECO:0007669"/>
    <property type="project" value="InterPro"/>
</dbReference>
<comment type="similarity">
    <text evidence="3">Belongs to the bacterial ribosomal protein bS16 family.</text>
</comment>
<dbReference type="InterPro" id="IPR020592">
    <property type="entry name" value="Ribosomal_bS16_CS"/>
</dbReference>
<dbReference type="SUPFAM" id="SSF54565">
    <property type="entry name" value="Ribosomal protein S16"/>
    <property type="match status" value="1"/>
</dbReference>
<dbReference type="PANTHER" id="PTHR12919:SF20">
    <property type="entry name" value="SMALL RIBOSOMAL SUBUNIT PROTEIN BS16M"/>
    <property type="match status" value="1"/>
</dbReference>
<evidence type="ECO:0000313" key="5">
    <source>
        <dbReference type="Proteomes" id="UP000621436"/>
    </source>
</evidence>
<dbReference type="PROSITE" id="PS00732">
    <property type="entry name" value="RIBOSOMAL_S16"/>
    <property type="match status" value="1"/>
</dbReference>
<dbReference type="NCBIfam" id="TIGR00002">
    <property type="entry name" value="S16"/>
    <property type="match status" value="1"/>
</dbReference>
<dbReference type="InterPro" id="IPR023803">
    <property type="entry name" value="Ribosomal_bS16_dom_sf"/>
</dbReference>
<gene>
    <name evidence="3 4" type="primary">rpsP</name>
    <name evidence="4" type="ORF">I0Q91_10535</name>
</gene>
<keyword evidence="5" id="KW-1185">Reference proteome</keyword>
<dbReference type="GO" id="GO:0005737">
    <property type="term" value="C:cytoplasm"/>
    <property type="evidence" value="ECO:0007669"/>
    <property type="project" value="UniProtKB-ARBA"/>
</dbReference>
<reference evidence="4" key="1">
    <citation type="submission" date="2020-11" db="EMBL/GenBank/DDBJ databases">
        <title>Halonatronomonas betainensis gen. nov., sp. nov. a novel haloalkaliphilic representative of the family Halanaerobiacae capable of betaine degradation.</title>
        <authorList>
            <person name="Boltyanskaya Y."/>
            <person name="Kevbrin V."/>
            <person name="Detkova E."/>
            <person name="Grouzdev D.S."/>
            <person name="Koziaeva V."/>
            <person name="Zhilina T."/>
        </authorList>
    </citation>
    <scope>NUCLEOTIDE SEQUENCE</scope>
    <source>
        <strain evidence="4">Z-7014</strain>
    </source>
</reference>
<evidence type="ECO:0000313" key="4">
    <source>
        <dbReference type="EMBL" id="MBF8437520.1"/>
    </source>
</evidence>
<dbReference type="PANTHER" id="PTHR12919">
    <property type="entry name" value="30S RIBOSOMAL PROTEIN S16"/>
    <property type="match status" value="1"/>
</dbReference>
<dbReference type="HAMAP" id="MF_00385">
    <property type="entry name" value="Ribosomal_bS16"/>
    <property type="match status" value="1"/>
</dbReference>
<dbReference type="Pfam" id="PF00886">
    <property type="entry name" value="Ribosomal_S16"/>
    <property type="match status" value="1"/>
</dbReference>
<proteinExistence type="inferred from homology"/>
<accession>A0A931AVH0</accession>
<evidence type="ECO:0000256" key="1">
    <source>
        <dbReference type="ARBA" id="ARBA00022980"/>
    </source>
</evidence>
<dbReference type="GO" id="GO:0015935">
    <property type="term" value="C:small ribosomal subunit"/>
    <property type="evidence" value="ECO:0007669"/>
    <property type="project" value="TreeGrafter"/>
</dbReference>
<comment type="caution">
    <text evidence="4">The sequence shown here is derived from an EMBL/GenBank/DDBJ whole genome shotgun (WGS) entry which is preliminary data.</text>
</comment>
<evidence type="ECO:0000256" key="3">
    <source>
        <dbReference type="HAMAP-Rule" id="MF_00385"/>
    </source>
</evidence>
<dbReference type="GO" id="GO:0006412">
    <property type="term" value="P:translation"/>
    <property type="evidence" value="ECO:0007669"/>
    <property type="project" value="UniProtKB-UniRule"/>
</dbReference>
<organism evidence="4 5">
    <name type="scientific">Halonatronomonas betaini</name>
    <dbReference type="NCBI Taxonomy" id="2778430"/>
    <lineage>
        <taxon>Bacteria</taxon>
        <taxon>Bacillati</taxon>
        <taxon>Bacillota</taxon>
        <taxon>Clostridia</taxon>
        <taxon>Halanaerobiales</taxon>
        <taxon>Halarsenatibacteraceae</taxon>
        <taxon>Halonatronomonas</taxon>
    </lineage>
</organism>
<evidence type="ECO:0000256" key="2">
    <source>
        <dbReference type="ARBA" id="ARBA00023274"/>
    </source>
</evidence>
<keyword evidence="1 3" id="KW-0689">Ribosomal protein</keyword>
<sequence>MALKIRLKRVGKKRNAHFRLVVSESSMAPTGRFIEEIGIYNPTPEEAEVRIDEEKALEWLKNGARPSNTVRSLFKDSGIWADYIESKQ</sequence>
<dbReference type="EMBL" id="JADPIE010000006">
    <property type="protein sequence ID" value="MBF8437520.1"/>
    <property type="molecule type" value="Genomic_DNA"/>
</dbReference>
<name>A0A931AVH0_9FIRM</name>
<dbReference type="RefSeq" id="WP_270454514.1">
    <property type="nucleotide sequence ID" value="NZ_JADPIE010000006.1"/>
</dbReference>
<dbReference type="InterPro" id="IPR000307">
    <property type="entry name" value="Ribosomal_bS16"/>
</dbReference>
<dbReference type="Proteomes" id="UP000621436">
    <property type="component" value="Unassembled WGS sequence"/>
</dbReference>
<dbReference type="AlphaFoldDB" id="A0A931AVH0"/>